<dbReference type="PANTHER" id="PTHR30204:SF97">
    <property type="entry name" value="MERR FAMILY REGULATORY PROTEIN"/>
    <property type="match status" value="1"/>
</dbReference>
<evidence type="ECO:0000313" key="4">
    <source>
        <dbReference type="Proteomes" id="UP000011200"/>
    </source>
</evidence>
<feature type="domain" description="HTH merR-type" evidence="2">
    <location>
        <begin position="4"/>
        <end position="72"/>
    </location>
</feature>
<dbReference type="InterPro" id="IPR047057">
    <property type="entry name" value="MerR_fam"/>
</dbReference>
<dbReference type="SUPFAM" id="SSF46955">
    <property type="entry name" value="Putative DNA-binding domain"/>
    <property type="match status" value="1"/>
</dbReference>
<evidence type="ECO:0000256" key="1">
    <source>
        <dbReference type="ARBA" id="ARBA00023125"/>
    </source>
</evidence>
<dbReference type="PANTHER" id="PTHR30204">
    <property type="entry name" value="REDOX-CYCLING DRUG-SENSING TRANSCRIPTIONAL ACTIVATOR SOXR"/>
    <property type="match status" value="1"/>
</dbReference>
<name>A0A2U9PQS4_MYCSE</name>
<dbReference type="SMART" id="SM00422">
    <property type="entry name" value="HTH_MERR"/>
    <property type="match status" value="1"/>
</dbReference>
<dbReference type="InterPro" id="IPR000551">
    <property type="entry name" value="MerR-type_HTH_dom"/>
</dbReference>
<dbReference type="RefSeq" id="WP_003894567.1">
    <property type="nucleotide sequence ID" value="NZ_CP027541.1"/>
</dbReference>
<evidence type="ECO:0000259" key="2">
    <source>
        <dbReference type="PROSITE" id="PS50937"/>
    </source>
</evidence>
<reference evidence="3 4" key="1">
    <citation type="journal article" date="2013" name="Genome Announc.">
        <title>Draft genome sequence of MKD8, a conjugal recipient Mycobacterium smegmatis strain.</title>
        <authorList>
            <person name="Gray T.A."/>
            <person name="Palumbo M.J."/>
            <person name="Derbyshire K.M."/>
        </authorList>
    </citation>
    <scope>NUCLEOTIDE SEQUENCE [LARGE SCALE GENOMIC DNA]</scope>
    <source>
        <strain evidence="3 4">MKD8</strain>
    </source>
</reference>
<gene>
    <name evidence="3" type="ORF">D806_031390</name>
</gene>
<dbReference type="Proteomes" id="UP000011200">
    <property type="component" value="Chromosome"/>
</dbReference>
<keyword evidence="1" id="KW-0238">DNA-binding</keyword>
<dbReference type="PROSITE" id="PS50937">
    <property type="entry name" value="HTH_MERR_2"/>
    <property type="match status" value="1"/>
</dbReference>
<accession>A0A2U9PQS4</accession>
<dbReference type="GO" id="GO:0003700">
    <property type="term" value="F:DNA-binding transcription factor activity"/>
    <property type="evidence" value="ECO:0007669"/>
    <property type="project" value="InterPro"/>
</dbReference>
<evidence type="ECO:0000313" key="3">
    <source>
        <dbReference type="EMBL" id="AWT54113.1"/>
    </source>
</evidence>
<dbReference type="PRINTS" id="PR00040">
    <property type="entry name" value="HTHMERR"/>
</dbReference>
<dbReference type="InterPro" id="IPR009061">
    <property type="entry name" value="DNA-bd_dom_put_sf"/>
</dbReference>
<reference evidence="4" key="2">
    <citation type="submission" date="2018-03" db="EMBL/GenBank/DDBJ databases">
        <authorList>
            <person name="Derbyshire K."/>
            <person name="Gray T.A."/>
            <person name="Champion M."/>
        </authorList>
    </citation>
    <scope>NUCLEOTIDE SEQUENCE [LARGE SCALE GENOMIC DNA]</scope>
    <source>
        <strain evidence="4">MKD8</strain>
    </source>
</reference>
<dbReference type="AlphaFoldDB" id="A0A2U9PQS4"/>
<sequence length="129" mass="14043">MAEHLTIGEVARRAGVAPTALRYYEKLGLLPAPERIGGRRRYDEAILVRLEVIRLCKAAGFSLDEIAVLMDDDTPGRPVARALAEAKLAEIDAQIASLARARSIVEWGMQCTCPSIDECTCGIHRTVPA</sequence>
<proteinExistence type="predicted"/>
<dbReference type="GO" id="GO:0003677">
    <property type="term" value="F:DNA binding"/>
    <property type="evidence" value="ECO:0007669"/>
    <property type="project" value="UniProtKB-KW"/>
</dbReference>
<dbReference type="EMBL" id="CP027541">
    <property type="protein sequence ID" value="AWT54113.1"/>
    <property type="molecule type" value="Genomic_DNA"/>
</dbReference>
<protein>
    <submittedName>
        <fullName evidence="3">Transcriptional regulator, MerR family protein</fullName>
    </submittedName>
</protein>
<organism evidence="3 4">
    <name type="scientific">Mycolicibacterium smegmatis (strain MKD8)</name>
    <name type="common">Mycobacterium smegmatis</name>
    <dbReference type="NCBI Taxonomy" id="1214915"/>
    <lineage>
        <taxon>Bacteria</taxon>
        <taxon>Bacillati</taxon>
        <taxon>Actinomycetota</taxon>
        <taxon>Actinomycetes</taxon>
        <taxon>Mycobacteriales</taxon>
        <taxon>Mycobacteriaceae</taxon>
        <taxon>Mycolicibacterium</taxon>
    </lineage>
</organism>
<dbReference type="Gene3D" id="1.10.1660.10">
    <property type="match status" value="1"/>
</dbReference>
<dbReference type="Pfam" id="PF13411">
    <property type="entry name" value="MerR_1"/>
    <property type="match status" value="1"/>
</dbReference>
<dbReference type="PROSITE" id="PS00552">
    <property type="entry name" value="HTH_MERR_1"/>
    <property type="match status" value="1"/>
</dbReference>